<dbReference type="STRING" id="1745343.A0A2J6Q0Y7"/>
<keyword evidence="1" id="KW-0677">Repeat</keyword>
<protein>
    <submittedName>
        <fullName evidence="6">Uncharacterized protein</fullName>
    </submittedName>
</protein>
<feature type="domain" description="DUF7791" evidence="5">
    <location>
        <begin position="574"/>
        <end position="655"/>
    </location>
</feature>
<evidence type="ECO:0000259" key="5">
    <source>
        <dbReference type="Pfam" id="PF25053"/>
    </source>
</evidence>
<dbReference type="Pfam" id="PF24883">
    <property type="entry name" value="NPHP3_N"/>
    <property type="match status" value="1"/>
</dbReference>
<evidence type="ECO:0000313" key="6">
    <source>
        <dbReference type="EMBL" id="PMD19918.1"/>
    </source>
</evidence>
<keyword evidence="2" id="KW-0175">Coiled coil</keyword>
<dbReference type="OrthoDB" id="443402at2759"/>
<dbReference type="AlphaFoldDB" id="A0A2J6Q0Y7"/>
<sequence>MEVLAAFSLSGTILEFARFGMELLSDGRELYKSSQGALSANEQLELATSDLRALLVKLRSRHRPPVIAQDEKDEETFQRILHRAEETAKELVERLERLKVKGPKSRKWESVRKAVQSVWTKDEVEALTKKLERFKDAMDTLIQLVRRTDTVNTNEHHQTRARISNEQVGDGRAQLGGLKEITARFEMLDVSDAEETRLRRKVQADILKSLSYSAMTERYEDIVEAFPETFEWAFKDSTTEQFKWSNLSEWLKEGSGVYWISGKAGSGKSILMKHIFDDIRTRQYLRVWATGNAHESQSRQQIPLCLATFFFWNSGTPEQKSQSGLLRALLYQVLSDWPELISVVFPHMWAKWYSDSIETGLSLSFDQALTVRRLTSAFRKLSQQTMVPLKLCFLVDGLDEFYGDHEELATLFKLATASPMVKVCLSSRPWVIFEQIYGARPSMRLQDLTYLDIYHYVSSNFNHNPAFGRLEVSDPGAAVLLRNEVIEKADGVFLWVDLVVKSLLTGIRNQDDITILRQRLMTMPQKLEDLYRHLLGLIEPVYLSWASKAFQIVRAARELCTDGLAGLKRTEGTESLHAKYAAVKTHLTARCAGLLEVNQFKQKGPKAPIQFLHQTARDFLQQDDVWSEILGHAKCMGFNPHKAMLKASVMDLAIKSTEKSVGYKEIYGTVKSAMLLCIQYQCSSDTKRDRDLGP</sequence>
<dbReference type="SUPFAM" id="SSF52540">
    <property type="entry name" value="P-loop containing nucleoside triphosphate hydrolases"/>
    <property type="match status" value="1"/>
</dbReference>
<dbReference type="InterPro" id="IPR031352">
    <property type="entry name" value="SesA"/>
</dbReference>
<dbReference type="Proteomes" id="UP000235672">
    <property type="component" value="Unassembled WGS sequence"/>
</dbReference>
<name>A0A2J6Q0Y7_9HELO</name>
<proteinExistence type="predicted"/>
<dbReference type="InterPro" id="IPR056693">
    <property type="entry name" value="DUF7791"/>
</dbReference>
<accession>A0A2J6Q0Y7</accession>
<feature type="coiled-coil region" evidence="2">
    <location>
        <begin position="81"/>
        <end position="144"/>
    </location>
</feature>
<evidence type="ECO:0000256" key="2">
    <source>
        <dbReference type="SAM" id="Coils"/>
    </source>
</evidence>
<keyword evidence="7" id="KW-1185">Reference proteome</keyword>
<dbReference type="Pfam" id="PF17107">
    <property type="entry name" value="SesA"/>
    <property type="match status" value="1"/>
</dbReference>
<dbReference type="EMBL" id="KZ613487">
    <property type="protein sequence ID" value="PMD19918.1"/>
    <property type="molecule type" value="Genomic_DNA"/>
</dbReference>
<dbReference type="InterPro" id="IPR027417">
    <property type="entry name" value="P-loop_NTPase"/>
</dbReference>
<gene>
    <name evidence="6" type="ORF">NA56DRAFT_574848</name>
</gene>
<dbReference type="PANTHER" id="PTHR10039:SF5">
    <property type="entry name" value="NACHT DOMAIN-CONTAINING PROTEIN"/>
    <property type="match status" value="1"/>
</dbReference>
<dbReference type="Pfam" id="PF25053">
    <property type="entry name" value="DUF7791"/>
    <property type="match status" value="1"/>
</dbReference>
<evidence type="ECO:0000259" key="4">
    <source>
        <dbReference type="Pfam" id="PF24883"/>
    </source>
</evidence>
<evidence type="ECO:0000313" key="7">
    <source>
        <dbReference type="Proteomes" id="UP000235672"/>
    </source>
</evidence>
<feature type="domain" description="NACHT-NTPase and P-loop NTPases N-terminal" evidence="3">
    <location>
        <begin position="51"/>
        <end position="131"/>
    </location>
</feature>
<feature type="domain" description="Nephrocystin 3-like N-terminal" evidence="4">
    <location>
        <begin position="244"/>
        <end position="428"/>
    </location>
</feature>
<reference evidence="6 7" key="1">
    <citation type="submission" date="2016-05" db="EMBL/GenBank/DDBJ databases">
        <title>A degradative enzymes factory behind the ericoid mycorrhizal symbiosis.</title>
        <authorList>
            <consortium name="DOE Joint Genome Institute"/>
            <person name="Martino E."/>
            <person name="Morin E."/>
            <person name="Grelet G."/>
            <person name="Kuo A."/>
            <person name="Kohler A."/>
            <person name="Daghino S."/>
            <person name="Barry K."/>
            <person name="Choi C."/>
            <person name="Cichocki N."/>
            <person name="Clum A."/>
            <person name="Copeland A."/>
            <person name="Hainaut M."/>
            <person name="Haridas S."/>
            <person name="Labutti K."/>
            <person name="Lindquist E."/>
            <person name="Lipzen A."/>
            <person name="Khouja H.-R."/>
            <person name="Murat C."/>
            <person name="Ohm R."/>
            <person name="Olson A."/>
            <person name="Spatafora J."/>
            <person name="Veneault-Fourrey C."/>
            <person name="Henrissat B."/>
            <person name="Grigoriev I."/>
            <person name="Martin F."/>
            <person name="Perotto S."/>
        </authorList>
    </citation>
    <scope>NUCLEOTIDE SEQUENCE [LARGE SCALE GENOMIC DNA]</scope>
    <source>
        <strain evidence="6 7">UAMH 7357</strain>
    </source>
</reference>
<evidence type="ECO:0000259" key="3">
    <source>
        <dbReference type="Pfam" id="PF17107"/>
    </source>
</evidence>
<dbReference type="InterPro" id="IPR056884">
    <property type="entry name" value="NPHP3-like_N"/>
</dbReference>
<dbReference type="PANTHER" id="PTHR10039">
    <property type="entry name" value="AMELOGENIN"/>
    <property type="match status" value="1"/>
</dbReference>
<organism evidence="6 7">
    <name type="scientific">Hyaloscypha hepaticicola</name>
    <dbReference type="NCBI Taxonomy" id="2082293"/>
    <lineage>
        <taxon>Eukaryota</taxon>
        <taxon>Fungi</taxon>
        <taxon>Dikarya</taxon>
        <taxon>Ascomycota</taxon>
        <taxon>Pezizomycotina</taxon>
        <taxon>Leotiomycetes</taxon>
        <taxon>Helotiales</taxon>
        <taxon>Hyaloscyphaceae</taxon>
        <taxon>Hyaloscypha</taxon>
    </lineage>
</organism>
<evidence type="ECO:0000256" key="1">
    <source>
        <dbReference type="ARBA" id="ARBA00022737"/>
    </source>
</evidence>
<dbReference type="Gene3D" id="3.40.50.300">
    <property type="entry name" value="P-loop containing nucleotide triphosphate hydrolases"/>
    <property type="match status" value="1"/>
</dbReference>